<dbReference type="CDD" id="cd00170">
    <property type="entry name" value="SEC14"/>
    <property type="match status" value="1"/>
</dbReference>
<dbReference type="AlphaFoldDB" id="A0A9P0MNG1"/>
<keyword evidence="3" id="KW-1185">Reference proteome</keyword>
<proteinExistence type="predicted"/>
<gene>
    <name evidence="2" type="ORF">NEZAVI_LOCUS6884</name>
</gene>
<evidence type="ECO:0000259" key="1">
    <source>
        <dbReference type="PROSITE" id="PS50191"/>
    </source>
</evidence>
<dbReference type="InterPro" id="IPR036865">
    <property type="entry name" value="CRAL-TRIO_dom_sf"/>
</dbReference>
<evidence type="ECO:0000313" key="3">
    <source>
        <dbReference type="Proteomes" id="UP001152798"/>
    </source>
</evidence>
<dbReference type="PROSITE" id="PS50191">
    <property type="entry name" value="CRAL_TRIO"/>
    <property type="match status" value="1"/>
</dbReference>
<dbReference type="InterPro" id="IPR001251">
    <property type="entry name" value="CRAL-TRIO_dom"/>
</dbReference>
<dbReference type="InterPro" id="IPR036273">
    <property type="entry name" value="CRAL/TRIO_N_dom_sf"/>
</dbReference>
<dbReference type="Pfam" id="PF03765">
    <property type="entry name" value="CRAL_TRIO_N"/>
    <property type="match status" value="1"/>
</dbReference>
<dbReference type="SMART" id="SM00516">
    <property type="entry name" value="SEC14"/>
    <property type="match status" value="1"/>
</dbReference>
<evidence type="ECO:0000313" key="2">
    <source>
        <dbReference type="EMBL" id="CAH1396927.1"/>
    </source>
</evidence>
<dbReference type="PRINTS" id="PR00180">
    <property type="entry name" value="CRETINALDHBP"/>
</dbReference>
<dbReference type="GO" id="GO:0016020">
    <property type="term" value="C:membrane"/>
    <property type="evidence" value="ECO:0007669"/>
    <property type="project" value="TreeGrafter"/>
</dbReference>
<dbReference type="OrthoDB" id="440711at2759"/>
<reference evidence="2" key="1">
    <citation type="submission" date="2022-01" db="EMBL/GenBank/DDBJ databases">
        <authorList>
            <person name="King R."/>
        </authorList>
    </citation>
    <scope>NUCLEOTIDE SEQUENCE</scope>
</reference>
<dbReference type="PANTHER" id="PTHR10174:SF234">
    <property type="entry name" value="SD01558P"/>
    <property type="match status" value="1"/>
</dbReference>
<protein>
    <recommendedName>
        <fullName evidence="1">CRAL-TRIO domain-containing protein</fullName>
    </recommendedName>
</protein>
<accession>A0A9P0MNG1</accession>
<name>A0A9P0MNG1_NEZVI</name>
<feature type="domain" description="CRAL-TRIO" evidence="1">
    <location>
        <begin position="134"/>
        <end position="284"/>
    </location>
</feature>
<dbReference type="Gene3D" id="1.20.5.1200">
    <property type="entry name" value="Alpha-tocopherol transfer"/>
    <property type="match status" value="1"/>
</dbReference>
<dbReference type="SUPFAM" id="SSF52087">
    <property type="entry name" value="CRAL/TRIO domain"/>
    <property type="match status" value="1"/>
</dbReference>
<dbReference type="Proteomes" id="UP001152798">
    <property type="component" value="Chromosome 3"/>
</dbReference>
<dbReference type="GO" id="GO:1902936">
    <property type="term" value="F:phosphatidylinositol bisphosphate binding"/>
    <property type="evidence" value="ECO:0007669"/>
    <property type="project" value="TreeGrafter"/>
</dbReference>
<dbReference type="Gene3D" id="3.40.525.10">
    <property type="entry name" value="CRAL-TRIO lipid binding domain"/>
    <property type="match status" value="1"/>
</dbReference>
<dbReference type="SMART" id="SM01100">
    <property type="entry name" value="CRAL_TRIO_N"/>
    <property type="match status" value="1"/>
</dbReference>
<dbReference type="PANTHER" id="PTHR10174">
    <property type="entry name" value="ALPHA-TOCOPHEROL TRANSFER PROTEIN-RELATED"/>
    <property type="match status" value="1"/>
</dbReference>
<dbReference type="Pfam" id="PF00650">
    <property type="entry name" value="CRAL_TRIO"/>
    <property type="match status" value="1"/>
</dbReference>
<dbReference type="SUPFAM" id="SSF46938">
    <property type="entry name" value="CRAL/TRIO N-terminal domain"/>
    <property type="match status" value="1"/>
</dbReference>
<sequence>MPQQPVSAKSMSFFRNMPESVIKDDIGDVQPFLDIKHVPDEVMEYARVRLGETPDKRTELLEDLREMIYQRGDVEPIRMDDEYLLRFLRARNFKMEATYRLLQNYQTFREENPCWWDLCPLDFYPIADADIVSVLPYREQNGRRIIIIKIGKWDPSTTSVDDLFKTVIATLEVGILEPRAQILGGIAIFDMEGLTMKHAYHMTPSVVHKVIQVTVTSLPYKIAAIHIVNESWIFEKIFTMFKPFLTKRYSDILFFHGSDRKSLHQHIEPKYLPEVYGGIRPQYGCADWFRSLTSDKNIVQEMTSIGYKTLEEEDEE</sequence>
<organism evidence="2 3">
    <name type="scientific">Nezara viridula</name>
    <name type="common">Southern green stink bug</name>
    <name type="synonym">Cimex viridulus</name>
    <dbReference type="NCBI Taxonomy" id="85310"/>
    <lineage>
        <taxon>Eukaryota</taxon>
        <taxon>Metazoa</taxon>
        <taxon>Ecdysozoa</taxon>
        <taxon>Arthropoda</taxon>
        <taxon>Hexapoda</taxon>
        <taxon>Insecta</taxon>
        <taxon>Pterygota</taxon>
        <taxon>Neoptera</taxon>
        <taxon>Paraneoptera</taxon>
        <taxon>Hemiptera</taxon>
        <taxon>Heteroptera</taxon>
        <taxon>Panheteroptera</taxon>
        <taxon>Pentatomomorpha</taxon>
        <taxon>Pentatomoidea</taxon>
        <taxon>Pentatomidae</taxon>
        <taxon>Pentatominae</taxon>
        <taxon>Nezara</taxon>
    </lineage>
</organism>
<dbReference type="Gene3D" id="1.10.8.20">
    <property type="entry name" value="N-terminal domain of phosphatidylinositol transfer protein sec14p"/>
    <property type="match status" value="1"/>
</dbReference>
<dbReference type="EMBL" id="OV725079">
    <property type="protein sequence ID" value="CAH1396927.1"/>
    <property type="molecule type" value="Genomic_DNA"/>
</dbReference>
<dbReference type="InterPro" id="IPR011074">
    <property type="entry name" value="CRAL/TRIO_N_dom"/>
</dbReference>